<feature type="domain" description="VWFA" evidence="1">
    <location>
        <begin position="49"/>
        <end position="147"/>
    </location>
</feature>
<evidence type="ECO:0000313" key="3">
    <source>
        <dbReference type="Proteomes" id="UP001597211"/>
    </source>
</evidence>
<dbReference type="SUPFAM" id="SSF53300">
    <property type="entry name" value="vWA-like"/>
    <property type="match status" value="1"/>
</dbReference>
<reference evidence="3" key="1">
    <citation type="journal article" date="2019" name="Int. J. Syst. Evol. Microbiol.">
        <title>The Global Catalogue of Microorganisms (GCM) 10K type strain sequencing project: providing services to taxonomists for standard genome sequencing and annotation.</title>
        <authorList>
            <consortium name="The Broad Institute Genomics Platform"/>
            <consortium name="The Broad Institute Genome Sequencing Center for Infectious Disease"/>
            <person name="Wu L."/>
            <person name="Ma J."/>
        </authorList>
    </citation>
    <scope>NUCLEOTIDE SEQUENCE [LARGE SCALE GENOMIC DNA]</scope>
    <source>
        <strain evidence="3">CCUG 48216</strain>
    </source>
</reference>
<evidence type="ECO:0000313" key="2">
    <source>
        <dbReference type="EMBL" id="MFD1182332.1"/>
    </source>
</evidence>
<evidence type="ECO:0000259" key="1">
    <source>
        <dbReference type="Pfam" id="PF13519"/>
    </source>
</evidence>
<dbReference type="Proteomes" id="UP001597211">
    <property type="component" value="Unassembled WGS sequence"/>
</dbReference>
<dbReference type="RefSeq" id="WP_240269514.1">
    <property type="nucleotide sequence ID" value="NZ_JAKSXN010000027.1"/>
</dbReference>
<gene>
    <name evidence="2" type="ORF">ACFQ2Z_13275</name>
</gene>
<name>A0ABW3SC06_9BACL</name>
<dbReference type="EMBL" id="JBHTKZ010000024">
    <property type="protein sequence ID" value="MFD1182332.1"/>
    <property type="molecule type" value="Genomic_DNA"/>
</dbReference>
<accession>A0ABW3SC06</accession>
<protein>
    <submittedName>
        <fullName evidence="2">VWA domain-containing protein</fullName>
    </submittedName>
</protein>
<sequence>MNQPVLFNHSWSKPFSPTGGAEKIYLLIEAHAVGRMNDAKDHAPINLSLVLDRSGSMSGEPLMYSKKACRFVAEQRNVHDLLSLVAFDVQVEVRTVLPPAKVTHKDLISQRIDPIEAGGTTNLSGGLIEGAQHVRKNKADGLVNRVVVRRSGQRRDHGSREAVCHCKGIPFFRC</sequence>
<proteinExistence type="predicted"/>
<dbReference type="Gene3D" id="3.40.50.410">
    <property type="entry name" value="von Willebrand factor, type A domain"/>
    <property type="match status" value="1"/>
</dbReference>
<dbReference type="InterPro" id="IPR002035">
    <property type="entry name" value="VWF_A"/>
</dbReference>
<dbReference type="Pfam" id="PF13519">
    <property type="entry name" value="VWA_2"/>
    <property type="match status" value="1"/>
</dbReference>
<organism evidence="2 3">
    <name type="scientific">Paenibacillus timonensis</name>
    <dbReference type="NCBI Taxonomy" id="225915"/>
    <lineage>
        <taxon>Bacteria</taxon>
        <taxon>Bacillati</taxon>
        <taxon>Bacillota</taxon>
        <taxon>Bacilli</taxon>
        <taxon>Bacillales</taxon>
        <taxon>Paenibacillaceae</taxon>
        <taxon>Paenibacillus</taxon>
    </lineage>
</organism>
<comment type="caution">
    <text evidence="2">The sequence shown here is derived from an EMBL/GenBank/DDBJ whole genome shotgun (WGS) entry which is preliminary data.</text>
</comment>
<dbReference type="InterPro" id="IPR036465">
    <property type="entry name" value="vWFA_dom_sf"/>
</dbReference>
<keyword evidence="3" id="KW-1185">Reference proteome</keyword>